<feature type="transmembrane region" description="Helical" evidence="11">
    <location>
        <begin position="254"/>
        <end position="276"/>
    </location>
</feature>
<dbReference type="InterPro" id="IPR001915">
    <property type="entry name" value="Peptidase_M48"/>
</dbReference>
<evidence type="ECO:0000256" key="11">
    <source>
        <dbReference type="SAM" id="Phobius"/>
    </source>
</evidence>
<feature type="transmembrane region" description="Helical" evidence="11">
    <location>
        <begin position="708"/>
        <end position="732"/>
    </location>
</feature>
<evidence type="ECO:0000256" key="9">
    <source>
        <dbReference type="ARBA" id="ARBA00023049"/>
    </source>
</evidence>
<proteinExistence type="predicted"/>
<feature type="transmembrane region" description="Helical" evidence="11">
    <location>
        <begin position="103"/>
        <end position="124"/>
    </location>
</feature>
<dbReference type="AlphaFoldDB" id="A0A656QT52"/>
<feature type="transmembrane region" description="Helical" evidence="11">
    <location>
        <begin position="501"/>
        <end position="529"/>
    </location>
</feature>
<feature type="transmembrane region" description="Helical" evidence="11">
    <location>
        <begin position="671"/>
        <end position="693"/>
    </location>
</feature>
<keyword evidence="5" id="KW-0479">Metal-binding</keyword>
<feature type="transmembrane region" description="Helical" evidence="11">
    <location>
        <begin position="343"/>
        <end position="366"/>
    </location>
</feature>
<keyword evidence="10 11" id="KW-0472">Membrane</keyword>
<feature type="transmembrane region" description="Helical" evidence="11">
    <location>
        <begin position="744"/>
        <end position="762"/>
    </location>
</feature>
<dbReference type="Proteomes" id="UP000027451">
    <property type="component" value="Unassembled WGS sequence"/>
</dbReference>
<dbReference type="Pfam" id="PF01435">
    <property type="entry name" value="Peptidase_M48"/>
    <property type="match status" value="1"/>
</dbReference>
<evidence type="ECO:0000256" key="7">
    <source>
        <dbReference type="ARBA" id="ARBA00022833"/>
    </source>
</evidence>
<dbReference type="EMBL" id="JFHD01000004">
    <property type="protein sequence ID" value="KDR32129.1"/>
    <property type="molecule type" value="Genomic_DNA"/>
</dbReference>
<organism evidence="13 14">
    <name type="scientific">Caballeronia zhejiangensis</name>
    <dbReference type="NCBI Taxonomy" id="871203"/>
    <lineage>
        <taxon>Bacteria</taxon>
        <taxon>Pseudomonadati</taxon>
        <taxon>Pseudomonadota</taxon>
        <taxon>Betaproteobacteria</taxon>
        <taxon>Burkholderiales</taxon>
        <taxon>Burkholderiaceae</taxon>
        <taxon>Caballeronia</taxon>
    </lineage>
</organism>
<keyword evidence="2" id="KW-1003">Cell membrane</keyword>
<accession>A0A656QT52</accession>
<evidence type="ECO:0000256" key="4">
    <source>
        <dbReference type="ARBA" id="ARBA00022692"/>
    </source>
</evidence>
<evidence type="ECO:0000256" key="10">
    <source>
        <dbReference type="ARBA" id="ARBA00023136"/>
    </source>
</evidence>
<feature type="transmembrane region" description="Helical" evidence="11">
    <location>
        <begin position="223"/>
        <end position="248"/>
    </location>
</feature>
<comment type="caution">
    <text evidence="13">The sequence shown here is derived from an EMBL/GenBank/DDBJ whole genome shotgun (WGS) entry which is preliminary data.</text>
</comment>
<keyword evidence="9" id="KW-0482">Metalloprotease</keyword>
<sequence length="769" mass="82549">MLQSVTTNTGRPRLNPLPFPSDIALRFDLLIVLIVCVSIQFYGHFWESLHVEATEKLVACASDMFAGVFDPRLLTRDVLSASEMRVQFAPQFAHCMALLRPQMAWKGAGIVATLALAGVFYWRFPAWKLMSQRLVPIAKDDPPGLFDALIALCGEAQLNPPPAFVWNPLATGLPVTFGRRRDYYVALSGAFVANYFYADRAAFRAIVLHELAHIRNRDIDKTFMTIAACFAFVIVSVVPLLGVALFAGHALRDTAWLLAKTGLWSALVLLSGASVLRVREFYADVQASQWDGSPVHVDRVLARMRDDSNKRARTFLSLHPRGDARRAVLADTTPLFRLGKWDALGIGFGAGVVIETMNGLVLGLVPGEAQAAVLRVTIIASAVVPLAVMIFAIGALTTGVWRGAYAAVLNGRDPVKGTAAAGAVFALGYFVNQMLLGAGLLWGGPAQPRMTADTLTTVLEVHAVALVLAAIGCWMICDWIARSAAAWTGVAVRSRSPLFALRLTSAVSIAGVAGMFAWGTFASMSIVTLGPHQTFYTSLVMAAPPVVIAAFGSWLFPWASRWFGRARRELAPSSWVFLDDAFRLRLPEFRPGRALSTGIIAGLVFCLWIELLRFRRFLPHDAESTIYATFSALLHVAQRAGESGFAIVMPIALTAALAALIAASRRGAFNALYGLCAGSIAGAVMSVGGLVTIDLNAQSTFESSMTSVLLYLGVASLAALPASMIGALAGKLGRSSDGHDRLSMVRKAVVAMLGIVVIAGWIKSLSDVI</sequence>
<keyword evidence="6" id="KW-0378">Hydrolase</keyword>
<feature type="transmembrane region" description="Helical" evidence="11">
    <location>
        <begin position="535"/>
        <end position="558"/>
    </location>
</feature>
<evidence type="ECO:0000256" key="2">
    <source>
        <dbReference type="ARBA" id="ARBA00022475"/>
    </source>
</evidence>
<comment type="cofactor">
    <cofactor evidence="1">
        <name>Zn(2+)</name>
        <dbReference type="ChEBI" id="CHEBI:29105"/>
    </cofactor>
</comment>
<gene>
    <name evidence="13" type="ORF">BG60_24945</name>
</gene>
<feature type="transmembrane region" description="Helical" evidence="11">
    <location>
        <begin position="372"/>
        <end position="396"/>
    </location>
</feature>
<dbReference type="PANTHER" id="PTHR43221:SF2">
    <property type="entry name" value="PROTEASE HTPX HOMOLOG"/>
    <property type="match status" value="1"/>
</dbReference>
<evidence type="ECO:0000313" key="14">
    <source>
        <dbReference type="Proteomes" id="UP000027451"/>
    </source>
</evidence>
<feature type="transmembrane region" description="Helical" evidence="11">
    <location>
        <begin position="644"/>
        <end position="664"/>
    </location>
</feature>
<keyword evidence="8 11" id="KW-1133">Transmembrane helix</keyword>
<dbReference type="OrthoDB" id="4889053at2"/>
<dbReference type="InterPro" id="IPR050083">
    <property type="entry name" value="HtpX_protease"/>
</dbReference>
<feature type="transmembrane region" description="Helical" evidence="11">
    <location>
        <begin position="417"/>
        <end position="442"/>
    </location>
</feature>
<feature type="domain" description="Peptidase M48" evidence="12">
    <location>
        <begin position="184"/>
        <end position="328"/>
    </location>
</feature>
<feature type="transmembrane region" description="Helical" evidence="11">
    <location>
        <begin position="23"/>
        <end position="42"/>
    </location>
</feature>
<keyword evidence="14" id="KW-1185">Reference proteome</keyword>
<evidence type="ECO:0000256" key="5">
    <source>
        <dbReference type="ARBA" id="ARBA00022723"/>
    </source>
</evidence>
<feature type="transmembrane region" description="Helical" evidence="11">
    <location>
        <begin position="592"/>
        <end position="611"/>
    </location>
</feature>
<dbReference type="RefSeq" id="WP_008345709.1">
    <property type="nucleotide sequence ID" value="NZ_CP084288.1"/>
</dbReference>
<evidence type="ECO:0000256" key="3">
    <source>
        <dbReference type="ARBA" id="ARBA00022670"/>
    </source>
</evidence>
<dbReference type="PANTHER" id="PTHR43221">
    <property type="entry name" value="PROTEASE HTPX"/>
    <property type="match status" value="1"/>
</dbReference>
<dbReference type="GO" id="GO:0004222">
    <property type="term" value="F:metalloendopeptidase activity"/>
    <property type="evidence" value="ECO:0007669"/>
    <property type="project" value="InterPro"/>
</dbReference>
<evidence type="ECO:0000259" key="12">
    <source>
        <dbReference type="Pfam" id="PF01435"/>
    </source>
</evidence>
<evidence type="ECO:0000256" key="6">
    <source>
        <dbReference type="ARBA" id="ARBA00022801"/>
    </source>
</evidence>
<protein>
    <recommendedName>
        <fullName evidence="12">Peptidase M48 domain-containing protein</fullName>
    </recommendedName>
</protein>
<keyword evidence="7" id="KW-0862">Zinc</keyword>
<feature type="transmembrane region" description="Helical" evidence="11">
    <location>
        <begin position="462"/>
        <end position="481"/>
    </location>
</feature>
<keyword evidence="4 11" id="KW-0812">Transmembrane</keyword>
<dbReference type="GO" id="GO:0006508">
    <property type="term" value="P:proteolysis"/>
    <property type="evidence" value="ECO:0007669"/>
    <property type="project" value="UniProtKB-KW"/>
</dbReference>
<keyword evidence="3" id="KW-0645">Protease</keyword>
<evidence type="ECO:0000256" key="1">
    <source>
        <dbReference type="ARBA" id="ARBA00001947"/>
    </source>
</evidence>
<evidence type="ECO:0000313" key="13">
    <source>
        <dbReference type="EMBL" id="KDR32129.1"/>
    </source>
</evidence>
<evidence type="ECO:0000256" key="8">
    <source>
        <dbReference type="ARBA" id="ARBA00022989"/>
    </source>
</evidence>
<name>A0A656QT52_9BURK</name>
<dbReference type="GO" id="GO:0046872">
    <property type="term" value="F:metal ion binding"/>
    <property type="evidence" value="ECO:0007669"/>
    <property type="project" value="UniProtKB-KW"/>
</dbReference>
<reference evidence="13 14" key="1">
    <citation type="submission" date="2014-03" db="EMBL/GenBank/DDBJ databases">
        <title>Draft Genome Sequences of Four Burkholderia Strains.</title>
        <authorList>
            <person name="Liu X.Y."/>
            <person name="Li C.X."/>
            <person name="Xu J.H."/>
        </authorList>
    </citation>
    <scope>NUCLEOTIDE SEQUENCE [LARGE SCALE GENOMIC DNA]</scope>
    <source>
        <strain evidence="13 14">OP-1</strain>
    </source>
</reference>